<dbReference type="InterPro" id="IPR014718">
    <property type="entry name" value="GH-type_carb-bd"/>
</dbReference>
<dbReference type="InterPro" id="IPR032312">
    <property type="entry name" value="LacZ_4"/>
</dbReference>
<dbReference type="InterPro" id="IPR036156">
    <property type="entry name" value="Beta-gal/glucu_dom_sf"/>
</dbReference>
<dbReference type="Pfam" id="PF16353">
    <property type="entry name" value="LacZ_4"/>
    <property type="match status" value="1"/>
</dbReference>
<dbReference type="GO" id="GO:0004565">
    <property type="term" value="F:beta-galactosidase activity"/>
    <property type="evidence" value="ECO:0007669"/>
    <property type="project" value="UniProtKB-EC"/>
</dbReference>
<dbReference type="InterPro" id="IPR004199">
    <property type="entry name" value="B-gal_small/dom_5"/>
</dbReference>
<dbReference type="SMART" id="SM01038">
    <property type="entry name" value="Bgal_small_N"/>
    <property type="match status" value="1"/>
</dbReference>
<dbReference type="EC" id="3.2.1.23" evidence="3"/>
<reference evidence="9 10" key="2">
    <citation type="journal article" date="2016" name="J. Biotechnol.">
        <title>Complete genome sequence of Arthrobacter alpinus ERGS4:06, a yellow pigmented bacterium tolerant to cold and radiations isolated from Sikkim Himalaya.</title>
        <authorList>
            <person name="Kumar R."/>
            <person name="Singh D."/>
            <person name="Swarnkar M.K."/>
            <person name="Singh A.K."/>
            <person name="Kumar S."/>
        </authorList>
    </citation>
    <scope>NUCLEOTIDE SEQUENCE [LARGE SCALE GENOMIC DNA]</scope>
    <source>
        <strain evidence="9 10">ERGS4:06</strain>
    </source>
</reference>
<dbReference type="InterPro" id="IPR013783">
    <property type="entry name" value="Ig-like_fold"/>
</dbReference>
<evidence type="ECO:0000256" key="6">
    <source>
        <dbReference type="ARBA" id="ARBA00023295"/>
    </source>
</evidence>
<reference evidence="10" key="1">
    <citation type="submission" date="2015-11" db="EMBL/GenBank/DDBJ databases">
        <authorList>
            <person name="Kumar R."/>
            <person name="Singh D."/>
            <person name="Swarnkar M.K."/>
            <person name="Singh A.K."/>
            <person name="Kumar S."/>
        </authorList>
    </citation>
    <scope>NUCLEOTIDE SEQUENCE [LARGE SCALE GENOMIC DNA]</scope>
    <source>
        <strain evidence="10">ERGS4:06</strain>
    </source>
</reference>
<dbReference type="InterPro" id="IPR006103">
    <property type="entry name" value="Glyco_hydro_2_cat"/>
</dbReference>
<evidence type="ECO:0000313" key="10">
    <source>
        <dbReference type="Proteomes" id="UP000059574"/>
    </source>
</evidence>
<proteinExistence type="inferred from homology"/>
<evidence type="ECO:0000256" key="7">
    <source>
        <dbReference type="ARBA" id="ARBA00032230"/>
    </source>
</evidence>
<evidence type="ECO:0000256" key="2">
    <source>
        <dbReference type="ARBA" id="ARBA00007401"/>
    </source>
</evidence>
<dbReference type="SUPFAM" id="SSF49303">
    <property type="entry name" value="beta-Galactosidase/glucuronidase domain"/>
    <property type="match status" value="2"/>
</dbReference>
<dbReference type="InterPro" id="IPR006104">
    <property type="entry name" value="Glyco_hydro_2_N"/>
</dbReference>
<dbReference type="InterPro" id="IPR006102">
    <property type="entry name" value="Ig-like_GH2"/>
</dbReference>
<comment type="similarity">
    <text evidence="2">Belongs to the glycosyl hydrolase 2 family.</text>
</comment>
<dbReference type="Gene3D" id="2.60.40.10">
    <property type="entry name" value="Immunoglobulins"/>
    <property type="match status" value="2"/>
</dbReference>
<dbReference type="PANTHER" id="PTHR46323">
    <property type="entry name" value="BETA-GALACTOSIDASE"/>
    <property type="match status" value="1"/>
</dbReference>
<dbReference type="EMBL" id="CP013200">
    <property type="protein sequence ID" value="ALO67957.1"/>
    <property type="molecule type" value="Genomic_DNA"/>
</dbReference>
<dbReference type="SUPFAM" id="SSF49785">
    <property type="entry name" value="Galactose-binding domain-like"/>
    <property type="match status" value="1"/>
</dbReference>
<dbReference type="PROSITE" id="PS00608">
    <property type="entry name" value="GLYCOSYL_HYDROL_F2_2"/>
    <property type="match status" value="1"/>
</dbReference>
<evidence type="ECO:0000256" key="1">
    <source>
        <dbReference type="ARBA" id="ARBA00001412"/>
    </source>
</evidence>
<comment type="catalytic activity">
    <reaction evidence="1">
        <text>Hydrolysis of terminal non-reducing beta-D-galactose residues in beta-D-galactosides.</text>
        <dbReference type="EC" id="3.2.1.23"/>
    </reaction>
</comment>
<evidence type="ECO:0000259" key="8">
    <source>
        <dbReference type="SMART" id="SM01038"/>
    </source>
</evidence>
<evidence type="ECO:0000313" key="9">
    <source>
        <dbReference type="EMBL" id="ALO67957.1"/>
    </source>
</evidence>
<protein>
    <recommendedName>
        <fullName evidence="4">Beta-galactosidase</fullName>
        <ecNumber evidence="3">3.2.1.23</ecNumber>
    </recommendedName>
    <alternativeName>
        <fullName evidence="7">Lactase</fullName>
    </alternativeName>
</protein>
<gene>
    <name evidence="9" type="ORF">AS189_17520</name>
</gene>
<evidence type="ECO:0000256" key="4">
    <source>
        <dbReference type="ARBA" id="ARBA00013303"/>
    </source>
</evidence>
<dbReference type="Pfam" id="PF02929">
    <property type="entry name" value="Bgal_small_N"/>
    <property type="match status" value="1"/>
</dbReference>
<dbReference type="GO" id="GO:0009341">
    <property type="term" value="C:beta-galactosidase complex"/>
    <property type="evidence" value="ECO:0007669"/>
    <property type="project" value="InterPro"/>
</dbReference>
<dbReference type="OrthoDB" id="9762066at2"/>
<feature type="domain" description="Beta galactosidase small chain/" evidence="8">
    <location>
        <begin position="744"/>
        <end position="1018"/>
    </location>
</feature>
<accession>A0A0S2M2F5</accession>
<dbReference type="SUPFAM" id="SSF74650">
    <property type="entry name" value="Galactose mutarotase-like"/>
    <property type="match status" value="1"/>
</dbReference>
<dbReference type="Gene3D" id="2.70.98.10">
    <property type="match status" value="1"/>
</dbReference>
<dbReference type="InterPro" id="IPR011013">
    <property type="entry name" value="Gal_mutarotase_sf_dom"/>
</dbReference>
<evidence type="ECO:0000256" key="5">
    <source>
        <dbReference type="ARBA" id="ARBA00022801"/>
    </source>
</evidence>
<dbReference type="InterPro" id="IPR008979">
    <property type="entry name" value="Galactose-bd-like_sf"/>
</dbReference>
<evidence type="ECO:0000256" key="3">
    <source>
        <dbReference type="ARBA" id="ARBA00012756"/>
    </source>
</evidence>
<dbReference type="InterPro" id="IPR023232">
    <property type="entry name" value="Glyco_hydro_2_AS"/>
</dbReference>
<dbReference type="Proteomes" id="UP000059574">
    <property type="component" value="Chromosome"/>
</dbReference>
<dbReference type="Gene3D" id="3.20.20.80">
    <property type="entry name" value="Glycosidases"/>
    <property type="match status" value="1"/>
</dbReference>
<keyword evidence="6" id="KW-0326">Glycosidase</keyword>
<dbReference type="GO" id="GO:0030246">
    <property type="term" value="F:carbohydrate binding"/>
    <property type="evidence" value="ECO:0007669"/>
    <property type="project" value="InterPro"/>
</dbReference>
<dbReference type="SUPFAM" id="SSF51445">
    <property type="entry name" value="(Trans)glycosidases"/>
    <property type="match status" value="1"/>
</dbReference>
<organism evidence="9 10">
    <name type="scientific">Arthrobacter alpinus</name>
    <dbReference type="NCBI Taxonomy" id="656366"/>
    <lineage>
        <taxon>Bacteria</taxon>
        <taxon>Bacillati</taxon>
        <taxon>Actinomycetota</taxon>
        <taxon>Actinomycetes</taxon>
        <taxon>Micrococcales</taxon>
        <taxon>Micrococcaceae</taxon>
        <taxon>Arthrobacter</taxon>
    </lineage>
</organism>
<dbReference type="Gene3D" id="2.60.120.260">
    <property type="entry name" value="Galactose-binding domain-like"/>
    <property type="match status" value="1"/>
</dbReference>
<sequence length="1018" mass="110709">MNASSPASIVSANLASALTANLAAHPYEGVMDLKNPGPGTGGIRPRAHVESGLPTLSLNGDWRFHYAPTLAAAPVGIESEAFDDAAWDTLPVPSSWNFHGYGAPAYTNVQFPFPLDPPFMPDANPVGDHRLSFDAADQFLNGAILRFDGIDNAGTIWLNGVLLGTTRGSKLVQEFDVSEVLRAGKNLLVVRVSQFSASSYLEDQDAWWLPGIFRDVTLLAQPAEAVRDVFVHAGFINGSAGTGTGTLRVELDPPLPGTVVEIAQLGLCETLSFSDVSAESTAENSGTVGAASSAGTSQTLNVGAVEPWSAESPTLYQLRITTPVQTLSLNVGFRSITVEDAQIKLNGEPLLFRGVNRHEHNPDLGRAVPQQQVLRELHLMKQHNINAIRTSHYAPHPFLLHAADQLGFYIIDECDYETHGFEHGDWAGNPSAEPQYRDALLDRMQRLVERDKNHPSIILWSLGNEAGKGANLEAMAQWTKQRDPERLVHYEGDWASPYVDVYSRMYITPAEVELIGRQQETPLADPGQDRHRRNLPFILCEYVHAMGNGPGGLQEYQDLFDKYPRLQGGFVWEWIEHGIRQHTLDGEAYFAYGGDFGEKVHDGNFVIDGLVSADLEPRPGLLDFKKVVEPLSLIIDRRWQMLSVRNKFDFLDTSHLSFIWKVEGPDGCAAQGTLEVPVTAAGEESVVVLPAELSALLGDQRVVSISAVLATDELWAPSGHQIAWGQQGQVAAPLPEVIGDGQAEVRGRKVHFGPAVFSLDTGELSAFKGVPINGPRLTVWRSPTDNDNGKNWALPGAPRDADAWIAGGLPLLEGRLQSMEHDGGKLSVLVRYGTPILRHHVDVEYVWSTDGHSLELAAKVEPGPGWGVSWPRVGFDFELPGEFSQASWTGFGPGQRYPDTGMAAQLGWFSASIEELQVPYVRPQENGARAGVSHLQLAALDAGQSITFQSETMWFTLRPWSQTVLTEAKHTPDLVADGMSYLTLDAAMHGIGTASCGPGVLPAYHLAPGPVSFTVVLS</sequence>
<keyword evidence="5" id="KW-0378">Hydrolase</keyword>
<dbReference type="GO" id="GO:0005990">
    <property type="term" value="P:lactose catabolic process"/>
    <property type="evidence" value="ECO:0007669"/>
    <property type="project" value="TreeGrafter"/>
</dbReference>
<dbReference type="PANTHER" id="PTHR46323:SF2">
    <property type="entry name" value="BETA-GALACTOSIDASE"/>
    <property type="match status" value="1"/>
</dbReference>
<dbReference type="AlphaFoldDB" id="A0A0S2M2F5"/>
<dbReference type="RefSeq" id="WP_062291840.1">
    <property type="nucleotide sequence ID" value="NZ_CP013200.1"/>
</dbReference>
<dbReference type="InterPro" id="IPR006101">
    <property type="entry name" value="Glyco_hydro_2"/>
</dbReference>
<dbReference type="Pfam" id="PF02837">
    <property type="entry name" value="Glyco_hydro_2_N"/>
    <property type="match status" value="1"/>
</dbReference>
<name>A0A0S2M2F5_9MICC</name>
<dbReference type="Pfam" id="PF02836">
    <property type="entry name" value="Glyco_hydro_2_C"/>
    <property type="match status" value="1"/>
</dbReference>
<dbReference type="InterPro" id="IPR050347">
    <property type="entry name" value="Bact_Beta-galactosidase"/>
</dbReference>
<dbReference type="Pfam" id="PF00703">
    <property type="entry name" value="Glyco_hydro_2"/>
    <property type="match status" value="1"/>
</dbReference>
<dbReference type="PRINTS" id="PR00132">
    <property type="entry name" value="GLHYDRLASE2"/>
</dbReference>
<dbReference type="InterPro" id="IPR017853">
    <property type="entry name" value="GH"/>
</dbReference>